<organism evidence="2 3">
    <name type="scientific">Salicibibacter kimchii</name>
    <dbReference type="NCBI Taxonomy" id="2099786"/>
    <lineage>
        <taxon>Bacteria</taxon>
        <taxon>Bacillati</taxon>
        <taxon>Bacillota</taxon>
        <taxon>Bacilli</taxon>
        <taxon>Bacillales</taxon>
        <taxon>Bacillaceae</taxon>
        <taxon>Salicibibacter</taxon>
    </lineage>
</organism>
<protein>
    <submittedName>
        <fullName evidence="2">DUF4357 domain-containing protein</fullName>
    </submittedName>
</protein>
<evidence type="ECO:0000313" key="3">
    <source>
        <dbReference type="Proteomes" id="UP000252100"/>
    </source>
</evidence>
<sequence length="108" mass="12083">MGDDLFYCEGKGVKARGQYTEEGFVIFQGSQMVEEVINSASNWVSEKREALIADGVATFKTDHYEFLEDHRFPSPSQAAAVVKGGNTNGWTAWKNKKGITLNKIYRSE</sequence>
<feature type="domain" description="DUF4357" evidence="1">
    <location>
        <begin position="48"/>
        <end position="101"/>
    </location>
</feature>
<dbReference type="Proteomes" id="UP000252100">
    <property type="component" value="Chromosome"/>
</dbReference>
<dbReference type="Pfam" id="PF14267">
    <property type="entry name" value="DUF4357"/>
    <property type="match status" value="1"/>
</dbReference>
<gene>
    <name evidence="2" type="ORF">DT065_05860</name>
</gene>
<dbReference type="KEGG" id="rue:DT065_05860"/>
<dbReference type="InterPro" id="IPR025579">
    <property type="entry name" value="DUF4357"/>
</dbReference>
<keyword evidence="3" id="KW-1185">Reference proteome</keyword>
<dbReference type="OrthoDB" id="2656488at2"/>
<reference evidence="2 3" key="1">
    <citation type="journal article" date="2018" name="J. Microbiol.">
        <title>Salicibibacter kimchii gen. nov., sp. nov., a moderately halophilic and alkalitolerant bacterium in the family Bacillaceae, isolated from kimchi.</title>
        <authorList>
            <person name="Jang J.Y."/>
            <person name="Oh Y.J."/>
            <person name="Lim S.K."/>
            <person name="Park H.K."/>
            <person name="Lee C."/>
            <person name="Kim J.Y."/>
            <person name="Lee M.A."/>
            <person name="Choi H.J."/>
        </authorList>
    </citation>
    <scope>NUCLEOTIDE SEQUENCE [LARGE SCALE GENOMIC DNA]</scope>
    <source>
        <strain evidence="2 3">NKC1-1</strain>
    </source>
</reference>
<dbReference type="AlphaFoldDB" id="A0A345BXB0"/>
<proteinExistence type="predicted"/>
<dbReference type="RefSeq" id="WP_114371641.1">
    <property type="nucleotide sequence ID" value="NZ_CP031092.1"/>
</dbReference>
<name>A0A345BXB0_9BACI</name>
<accession>A0A345BXB0</accession>
<evidence type="ECO:0000259" key="1">
    <source>
        <dbReference type="Pfam" id="PF14267"/>
    </source>
</evidence>
<dbReference type="EMBL" id="CP031092">
    <property type="protein sequence ID" value="AXF55591.1"/>
    <property type="molecule type" value="Genomic_DNA"/>
</dbReference>
<evidence type="ECO:0000313" key="2">
    <source>
        <dbReference type="EMBL" id="AXF55591.1"/>
    </source>
</evidence>